<gene>
    <name evidence="2" type="ORF">SPHA_9924</name>
</gene>
<feature type="transmembrane region" description="Helical" evidence="1">
    <location>
        <begin position="7"/>
        <end position="32"/>
    </location>
</feature>
<feature type="transmembrane region" description="Helical" evidence="1">
    <location>
        <begin position="170"/>
        <end position="191"/>
    </location>
</feature>
<keyword evidence="3" id="KW-1185">Reference proteome</keyword>
<feature type="transmembrane region" description="Helical" evidence="1">
    <location>
        <begin position="71"/>
        <end position="90"/>
    </location>
</feature>
<feature type="transmembrane region" description="Helical" evidence="1">
    <location>
        <begin position="96"/>
        <end position="125"/>
    </location>
</feature>
<keyword evidence="1" id="KW-0472">Membrane</keyword>
<accession>A0A812B2J4</accession>
<sequence>MLIFSKNIYLCVFLLYFNFPILLIFPPFYFYLTNIGHFSFFLFAYSSLFFLSISSNLHIQVTFFLLICKKNILVSFYLFAYSGLFPTFYLHIPVSFILFICIFYLFLSICIFGSLSFNLNILVTFISLNFHKKYSGLFLFICIFWFLSFFLSLSFYSWFLLFSFSLSFNFYQFLSFLFFLSAYFSLSFSLSPSALSNLFTFPSLTKIDSPPLLDLSLFTNIFLPISLFLFTVSITHNSILFLSATFHFFLSFQTLFFSLSFHCLPSC</sequence>
<evidence type="ECO:0000313" key="2">
    <source>
        <dbReference type="EMBL" id="CAE1168211.1"/>
    </source>
</evidence>
<dbReference type="EMBL" id="CAHIKZ030000317">
    <property type="protein sequence ID" value="CAE1168211.1"/>
    <property type="molecule type" value="Genomic_DNA"/>
</dbReference>
<feature type="transmembrane region" description="Helical" evidence="1">
    <location>
        <begin position="240"/>
        <end position="264"/>
    </location>
</feature>
<protein>
    <submittedName>
        <fullName evidence="2">Uncharacterized protein</fullName>
    </submittedName>
</protein>
<comment type="caution">
    <text evidence="2">The sequence shown here is derived from an EMBL/GenBank/DDBJ whole genome shotgun (WGS) entry which is preliminary data.</text>
</comment>
<dbReference type="Proteomes" id="UP000597762">
    <property type="component" value="Unassembled WGS sequence"/>
</dbReference>
<name>A0A812B2J4_ACAPH</name>
<keyword evidence="1" id="KW-1133">Transmembrane helix</keyword>
<keyword evidence="1" id="KW-0812">Transmembrane</keyword>
<evidence type="ECO:0000313" key="3">
    <source>
        <dbReference type="Proteomes" id="UP000597762"/>
    </source>
</evidence>
<evidence type="ECO:0000256" key="1">
    <source>
        <dbReference type="SAM" id="Phobius"/>
    </source>
</evidence>
<reference evidence="2" key="1">
    <citation type="submission" date="2021-01" db="EMBL/GenBank/DDBJ databases">
        <authorList>
            <person name="Li R."/>
            <person name="Bekaert M."/>
        </authorList>
    </citation>
    <scope>NUCLEOTIDE SEQUENCE</scope>
    <source>
        <strain evidence="2">Farmed</strain>
    </source>
</reference>
<feature type="transmembrane region" description="Helical" evidence="1">
    <location>
        <begin position="212"/>
        <end position="234"/>
    </location>
</feature>
<feature type="transmembrane region" description="Helical" evidence="1">
    <location>
        <begin position="137"/>
        <end position="158"/>
    </location>
</feature>
<feature type="transmembrane region" description="Helical" evidence="1">
    <location>
        <begin position="38"/>
        <end position="59"/>
    </location>
</feature>
<dbReference type="AlphaFoldDB" id="A0A812B2J4"/>
<organism evidence="2 3">
    <name type="scientific">Acanthosepion pharaonis</name>
    <name type="common">Pharaoh cuttlefish</name>
    <name type="synonym">Sepia pharaonis</name>
    <dbReference type="NCBI Taxonomy" id="158019"/>
    <lineage>
        <taxon>Eukaryota</taxon>
        <taxon>Metazoa</taxon>
        <taxon>Spiralia</taxon>
        <taxon>Lophotrochozoa</taxon>
        <taxon>Mollusca</taxon>
        <taxon>Cephalopoda</taxon>
        <taxon>Coleoidea</taxon>
        <taxon>Decapodiformes</taxon>
        <taxon>Sepiida</taxon>
        <taxon>Sepiina</taxon>
        <taxon>Sepiidae</taxon>
        <taxon>Acanthosepion</taxon>
    </lineage>
</organism>
<proteinExistence type="predicted"/>